<feature type="transmembrane region" description="Helical" evidence="11">
    <location>
        <begin position="315"/>
        <end position="335"/>
    </location>
</feature>
<feature type="transmembrane region" description="Helical" evidence="11">
    <location>
        <begin position="285"/>
        <end position="303"/>
    </location>
</feature>
<dbReference type="GO" id="GO:0015386">
    <property type="term" value="F:potassium:proton antiporter activity"/>
    <property type="evidence" value="ECO:0007669"/>
    <property type="project" value="TreeGrafter"/>
</dbReference>
<dbReference type="GO" id="GO:0005770">
    <property type="term" value="C:late endosome"/>
    <property type="evidence" value="ECO:0007669"/>
    <property type="project" value="TreeGrafter"/>
</dbReference>
<dbReference type="Proteomes" id="UP001212841">
    <property type="component" value="Unassembled WGS sequence"/>
</dbReference>
<dbReference type="InterPro" id="IPR004709">
    <property type="entry name" value="NaH_exchanger"/>
</dbReference>
<feature type="transmembrane region" description="Helical" evidence="11">
    <location>
        <begin position="90"/>
        <end position="115"/>
    </location>
</feature>
<evidence type="ECO:0000256" key="3">
    <source>
        <dbReference type="ARBA" id="ARBA00022692"/>
    </source>
</evidence>
<keyword evidence="8 9" id="KW-0739">Sodium transport</keyword>
<evidence type="ECO:0000256" key="10">
    <source>
        <dbReference type="SAM" id="MobiDB-lite"/>
    </source>
</evidence>
<evidence type="ECO:0000256" key="7">
    <source>
        <dbReference type="ARBA" id="ARBA00023136"/>
    </source>
</evidence>
<keyword evidence="2 9" id="KW-0813">Transport</keyword>
<feature type="transmembrane region" description="Helical" evidence="11">
    <location>
        <begin position="207"/>
        <end position="229"/>
    </location>
</feature>
<feature type="non-terminal residue" evidence="13">
    <location>
        <position position="418"/>
    </location>
</feature>
<keyword evidence="9" id="KW-0050">Antiport</keyword>
<keyword evidence="3 9" id="KW-0812">Transmembrane</keyword>
<dbReference type="EMBL" id="JADGJD010001734">
    <property type="protein sequence ID" value="KAJ3038410.1"/>
    <property type="molecule type" value="Genomic_DNA"/>
</dbReference>
<name>A0AAD5WXC8_9FUNG</name>
<dbReference type="InterPro" id="IPR018422">
    <property type="entry name" value="Cation/H_exchanger_CPA1"/>
</dbReference>
<keyword evidence="7 11" id="KW-0472">Membrane</keyword>
<reference evidence="13" key="1">
    <citation type="submission" date="2020-05" db="EMBL/GenBank/DDBJ databases">
        <title>Phylogenomic resolution of chytrid fungi.</title>
        <authorList>
            <person name="Stajich J.E."/>
            <person name="Amses K."/>
            <person name="Simmons R."/>
            <person name="Seto K."/>
            <person name="Myers J."/>
            <person name="Bonds A."/>
            <person name="Quandt C.A."/>
            <person name="Barry K."/>
            <person name="Liu P."/>
            <person name="Grigoriev I."/>
            <person name="Longcore J.E."/>
            <person name="James T.Y."/>
        </authorList>
    </citation>
    <scope>NUCLEOTIDE SEQUENCE</scope>
    <source>
        <strain evidence="13">JEL0318</strain>
    </source>
</reference>
<evidence type="ECO:0000256" key="6">
    <source>
        <dbReference type="ARBA" id="ARBA00023065"/>
    </source>
</evidence>
<keyword evidence="14" id="KW-1185">Reference proteome</keyword>
<keyword evidence="6 9" id="KW-0406">Ion transport</keyword>
<evidence type="ECO:0000313" key="13">
    <source>
        <dbReference type="EMBL" id="KAJ3038410.1"/>
    </source>
</evidence>
<evidence type="ECO:0000256" key="8">
    <source>
        <dbReference type="ARBA" id="ARBA00023201"/>
    </source>
</evidence>
<evidence type="ECO:0000313" key="14">
    <source>
        <dbReference type="Proteomes" id="UP001212841"/>
    </source>
</evidence>
<evidence type="ECO:0000256" key="2">
    <source>
        <dbReference type="ARBA" id="ARBA00022448"/>
    </source>
</evidence>
<evidence type="ECO:0000256" key="5">
    <source>
        <dbReference type="ARBA" id="ARBA00023053"/>
    </source>
</evidence>
<evidence type="ECO:0000256" key="1">
    <source>
        <dbReference type="ARBA" id="ARBA00004141"/>
    </source>
</evidence>
<dbReference type="GO" id="GO:0000329">
    <property type="term" value="C:fungal-type vacuole membrane"/>
    <property type="evidence" value="ECO:0007669"/>
    <property type="project" value="TreeGrafter"/>
</dbReference>
<feature type="compositionally biased region" description="Polar residues" evidence="10">
    <location>
        <begin position="387"/>
        <end position="402"/>
    </location>
</feature>
<dbReference type="GO" id="GO:0015385">
    <property type="term" value="F:sodium:proton antiporter activity"/>
    <property type="evidence" value="ECO:0007669"/>
    <property type="project" value="InterPro"/>
</dbReference>
<feature type="compositionally biased region" description="Acidic residues" evidence="10">
    <location>
        <begin position="351"/>
        <end position="379"/>
    </location>
</feature>
<feature type="domain" description="Cation/H+ exchanger transmembrane" evidence="12">
    <location>
        <begin position="3"/>
        <end position="220"/>
    </location>
</feature>
<feature type="transmembrane region" description="Helical" evidence="11">
    <location>
        <begin position="136"/>
        <end position="160"/>
    </location>
</feature>
<feature type="transmembrane region" description="Helical" evidence="11">
    <location>
        <begin position="180"/>
        <end position="200"/>
    </location>
</feature>
<evidence type="ECO:0000256" key="9">
    <source>
        <dbReference type="RuleBase" id="RU003722"/>
    </source>
</evidence>
<dbReference type="PANTHER" id="PTHR10110:SF187">
    <property type="entry name" value="SODIUM_HYDROGEN EXCHANGER"/>
    <property type="match status" value="1"/>
</dbReference>
<evidence type="ECO:0000256" key="4">
    <source>
        <dbReference type="ARBA" id="ARBA00022989"/>
    </source>
</evidence>
<proteinExistence type="inferred from homology"/>
<comment type="similarity">
    <text evidence="9">Belongs to the monovalent cation:proton antiporter 1 (CPA1) transporter (TC 2.A.36) family.</text>
</comment>
<dbReference type="GO" id="GO:0005769">
    <property type="term" value="C:early endosome"/>
    <property type="evidence" value="ECO:0007669"/>
    <property type="project" value="TreeGrafter"/>
</dbReference>
<evidence type="ECO:0000259" key="12">
    <source>
        <dbReference type="Pfam" id="PF00999"/>
    </source>
</evidence>
<keyword evidence="4 11" id="KW-1133">Transmembrane helix</keyword>
<comment type="caution">
    <text evidence="13">The sequence shown here is derived from an EMBL/GenBank/DDBJ whole genome shotgun (WGS) entry which is preliminary data.</text>
</comment>
<dbReference type="Gene3D" id="6.10.140.1330">
    <property type="match status" value="1"/>
</dbReference>
<dbReference type="Pfam" id="PF00999">
    <property type="entry name" value="Na_H_Exchanger"/>
    <property type="match status" value="2"/>
</dbReference>
<dbReference type="AlphaFoldDB" id="A0AAD5WXC8"/>
<protein>
    <recommendedName>
        <fullName evidence="9">Sodium/hydrogen exchanger</fullName>
    </recommendedName>
</protein>
<gene>
    <name evidence="13" type="primary">NHX1</name>
    <name evidence="13" type="ORF">HK097_003186</name>
</gene>
<feature type="region of interest" description="Disordered" evidence="10">
    <location>
        <begin position="351"/>
        <end position="418"/>
    </location>
</feature>
<dbReference type="InterPro" id="IPR006153">
    <property type="entry name" value="Cation/H_exchanger_TM"/>
</dbReference>
<evidence type="ECO:0000256" key="11">
    <source>
        <dbReference type="SAM" id="Phobius"/>
    </source>
</evidence>
<organism evidence="13 14">
    <name type="scientific">Rhizophlyctis rosea</name>
    <dbReference type="NCBI Taxonomy" id="64517"/>
    <lineage>
        <taxon>Eukaryota</taxon>
        <taxon>Fungi</taxon>
        <taxon>Fungi incertae sedis</taxon>
        <taxon>Chytridiomycota</taxon>
        <taxon>Chytridiomycota incertae sedis</taxon>
        <taxon>Chytridiomycetes</taxon>
        <taxon>Rhizophlyctidales</taxon>
        <taxon>Rhizophlyctidaceae</taxon>
        <taxon>Rhizophlyctis</taxon>
    </lineage>
</organism>
<feature type="compositionally biased region" description="Acidic residues" evidence="10">
    <location>
        <begin position="409"/>
        <end position="418"/>
    </location>
</feature>
<accession>A0AAD5WXC8</accession>
<comment type="subcellular location">
    <subcellularLocation>
        <location evidence="1">Membrane</location>
        <topology evidence="1">Multi-pass membrane protein</topology>
    </subcellularLocation>
</comment>
<dbReference type="PANTHER" id="PTHR10110">
    <property type="entry name" value="SODIUM/HYDROGEN EXCHANGER"/>
    <property type="match status" value="1"/>
</dbReference>
<dbReference type="GO" id="GO:0007035">
    <property type="term" value="P:vacuolar acidification"/>
    <property type="evidence" value="ECO:0007669"/>
    <property type="project" value="TreeGrafter"/>
</dbReference>
<sequence>MVFLDCIVFGSILSSTDPVTILAIFHQMKVDPKLYAIIFGESILNDSVAIVLFDEGVLPKGVLNHRPTHSRTLGQFRGREVTLSNMLHGIATFIAVFTGSVMVGIIIALICALMLKHSHLHQYPSLEACIITLMAYASYLLSTGIQLSGIVSLLFCGITMKHYAYDNMSVRSRRTTKYMFRVLSQLSENFVFIYLGVAVFTNTREVYAWGLIIFTLVSLMEFSCILDFGDPEIIVDGLWENFYLLQIICLVARYVSVIPLAKMINYISRRMHGQDRDEIPRNHQMMLWWAGLRGAIAFALSFQVKEKAGDVMRPVVLVICIVTVILLGGTTNLALGRLKIRTGVGKVGGVDEDEVYEDDEEGEDTDSSDEDLEDWDDDLPGARRGSSRAQYESSPRRSTAGSPGSGVETPEEDDVRVQ</sequence>
<feature type="domain" description="Cation/H+ exchanger transmembrane" evidence="12">
    <location>
        <begin position="238"/>
        <end position="332"/>
    </location>
</feature>
<keyword evidence="5" id="KW-0915">Sodium</keyword>
<feature type="transmembrane region" description="Helical" evidence="11">
    <location>
        <begin position="241"/>
        <end position="264"/>
    </location>
</feature>
<dbReference type="NCBIfam" id="TIGR00840">
    <property type="entry name" value="b_cpa1"/>
    <property type="match status" value="1"/>
</dbReference>